<dbReference type="SUPFAM" id="SSF55681">
    <property type="entry name" value="Class II aaRS and biotin synthetases"/>
    <property type="match status" value="1"/>
</dbReference>
<keyword evidence="5" id="KW-0012">Acyltransferase</keyword>
<comment type="similarity">
    <text evidence="2">Belongs to the LipB family.</text>
</comment>
<dbReference type="Proteomes" id="UP000011083">
    <property type="component" value="Unassembled WGS sequence"/>
</dbReference>
<dbReference type="CDD" id="cd16444">
    <property type="entry name" value="LipB"/>
    <property type="match status" value="1"/>
</dbReference>
<dbReference type="PANTHER" id="PTHR10993">
    <property type="entry name" value="OCTANOYLTRANSFERASE"/>
    <property type="match status" value="1"/>
</dbReference>
<evidence type="ECO:0000313" key="10">
    <source>
        <dbReference type="EMBL" id="ELR20800.1"/>
    </source>
</evidence>
<dbReference type="EMBL" id="KB007909">
    <property type="protein sequence ID" value="ELR20800.1"/>
    <property type="molecule type" value="Genomic_DNA"/>
</dbReference>
<evidence type="ECO:0000313" key="11">
    <source>
        <dbReference type="Proteomes" id="UP000011083"/>
    </source>
</evidence>
<reference evidence="10 11" key="1">
    <citation type="journal article" date="2013" name="Genome Biol.">
        <title>Genome of Acanthamoeba castellanii highlights extensive lateral gene transfer and early evolution of tyrosine kinase signaling.</title>
        <authorList>
            <person name="Clarke M."/>
            <person name="Lohan A.J."/>
            <person name="Liu B."/>
            <person name="Lagkouvardos I."/>
            <person name="Roy S."/>
            <person name="Zafar N."/>
            <person name="Bertelli C."/>
            <person name="Schilde C."/>
            <person name="Kianianmomeni A."/>
            <person name="Burglin T.R."/>
            <person name="Frech C."/>
            <person name="Turcotte B."/>
            <person name="Kopec K.O."/>
            <person name="Synnott J.M."/>
            <person name="Choo C."/>
            <person name="Paponov I."/>
            <person name="Finkler A."/>
            <person name="Soon Heng Tan C."/>
            <person name="Hutchins A.P."/>
            <person name="Weinmeier T."/>
            <person name="Rattei T."/>
            <person name="Chu J.S."/>
            <person name="Gimenez G."/>
            <person name="Irimia M."/>
            <person name="Rigden D.J."/>
            <person name="Fitzpatrick D.A."/>
            <person name="Lorenzo-Morales J."/>
            <person name="Bateman A."/>
            <person name="Chiu C.H."/>
            <person name="Tang P."/>
            <person name="Hegemann P."/>
            <person name="Fromm H."/>
            <person name="Raoult D."/>
            <person name="Greub G."/>
            <person name="Miranda-Saavedra D."/>
            <person name="Chen N."/>
            <person name="Nash P."/>
            <person name="Ginger M.L."/>
            <person name="Horn M."/>
            <person name="Schaap P."/>
            <person name="Caler L."/>
            <person name="Loftus B."/>
        </authorList>
    </citation>
    <scope>NUCLEOTIDE SEQUENCE [LARGE SCALE GENOMIC DNA]</scope>
    <source>
        <strain evidence="10 11">Neff</strain>
    </source>
</reference>
<feature type="binding site" evidence="7">
    <location>
        <begin position="153"/>
        <end position="155"/>
    </location>
    <ligand>
        <name>substrate</name>
    </ligand>
</feature>
<dbReference type="KEGG" id="acan:ACA1_055660"/>
<dbReference type="STRING" id="1257118.L8H6M0"/>
<proteinExistence type="inferred from homology"/>
<feature type="binding site" evidence="7">
    <location>
        <begin position="104"/>
        <end position="111"/>
    </location>
    <ligand>
        <name>substrate</name>
    </ligand>
</feature>
<feature type="binding site" evidence="7">
    <location>
        <begin position="166"/>
        <end position="168"/>
    </location>
    <ligand>
        <name>substrate</name>
    </ligand>
</feature>
<dbReference type="Pfam" id="PF21948">
    <property type="entry name" value="LplA-B_cat"/>
    <property type="match status" value="1"/>
</dbReference>
<evidence type="ECO:0000256" key="5">
    <source>
        <dbReference type="ARBA" id="ARBA00023315"/>
    </source>
</evidence>
<dbReference type="InterPro" id="IPR000544">
    <property type="entry name" value="Octanoyltransferase"/>
</dbReference>
<dbReference type="PROSITE" id="PS51733">
    <property type="entry name" value="BPL_LPL_CATALYTIC"/>
    <property type="match status" value="1"/>
</dbReference>
<keyword evidence="11" id="KW-1185">Reference proteome</keyword>
<sequence>MHRAKPTIVVRQLGRQPYLPTLHMQQTLAHSLKLTEAARDTLSTHHPTTTASAALGQPTPQDTLLLVEHDPPVYTVGRQNTEEDFLLPIHTLEERGCQVVKTGRGGAVTWHGPGQIVGYPILNLNRYTPSFGLKSHTTSDVGVWIDGQRKIAAIGIAVSRWVTMHGFALNVCPDLAHYDAIIPCRIRDKEVTSLAKELNRQVSVEEVTPVLLESFRQVFGNEWCSLSSPNDTTYPEKSRQ</sequence>
<dbReference type="GO" id="GO:0033819">
    <property type="term" value="F:lipoyl(octanoyl) transferase activity"/>
    <property type="evidence" value="ECO:0007669"/>
    <property type="project" value="UniProtKB-EC"/>
</dbReference>
<dbReference type="UniPathway" id="UPA00538">
    <property type="reaction ID" value="UER00592"/>
</dbReference>
<dbReference type="PROSITE" id="PS01313">
    <property type="entry name" value="LIPB"/>
    <property type="match status" value="1"/>
</dbReference>
<accession>L8H6M0</accession>
<evidence type="ECO:0000256" key="3">
    <source>
        <dbReference type="ARBA" id="ARBA00012334"/>
    </source>
</evidence>
<dbReference type="PANTHER" id="PTHR10993:SF7">
    <property type="entry name" value="LIPOYLTRANSFERASE 2, MITOCHONDRIAL-RELATED"/>
    <property type="match status" value="1"/>
</dbReference>
<keyword evidence="4 10" id="KW-0808">Transferase</keyword>
<dbReference type="InterPro" id="IPR045864">
    <property type="entry name" value="aa-tRNA-synth_II/BPL/LPL"/>
</dbReference>
<name>L8H6M0_ACACF</name>
<dbReference type="OMA" id="QHISFLT"/>
<dbReference type="InterPro" id="IPR004143">
    <property type="entry name" value="BPL_LPL_catalytic"/>
</dbReference>
<dbReference type="AlphaFoldDB" id="L8H6M0"/>
<evidence type="ECO:0000259" key="9">
    <source>
        <dbReference type="PROSITE" id="PS51733"/>
    </source>
</evidence>
<protein>
    <recommendedName>
        <fullName evidence="3">lipoyl(octanoyl) transferase</fullName>
        <ecNumber evidence="3">2.3.1.181</ecNumber>
    </recommendedName>
</protein>
<dbReference type="OrthoDB" id="19908at2759"/>
<evidence type="ECO:0000256" key="7">
    <source>
        <dbReference type="PIRSR" id="PIRSR016262-2"/>
    </source>
</evidence>
<dbReference type="GeneID" id="14921670"/>
<evidence type="ECO:0000256" key="6">
    <source>
        <dbReference type="PIRSR" id="PIRSR016262-1"/>
    </source>
</evidence>
<feature type="active site" description="Acyl-thioester intermediate" evidence="6">
    <location>
        <position position="184"/>
    </location>
</feature>
<dbReference type="EC" id="2.3.1.181" evidence="3"/>
<gene>
    <name evidence="10" type="ORF">ACA1_055660</name>
</gene>
<dbReference type="RefSeq" id="XP_004344203.1">
    <property type="nucleotide sequence ID" value="XM_004344153.1"/>
</dbReference>
<dbReference type="InterPro" id="IPR020605">
    <property type="entry name" value="Octanoyltransferase_CS"/>
</dbReference>
<evidence type="ECO:0000256" key="4">
    <source>
        <dbReference type="ARBA" id="ARBA00022679"/>
    </source>
</evidence>
<feature type="domain" description="BPL/LPL catalytic" evidence="9">
    <location>
        <begin position="58"/>
        <end position="223"/>
    </location>
</feature>
<dbReference type="Gene3D" id="3.30.930.10">
    <property type="entry name" value="Bira Bifunctional Protein, Domain 2"/>
    <property type="match status" value="2"/>
</dbReference>
<dbReference type="VEuPathDB" id="AmoebaDB:ACA1_055660"/>
<dbReference type="GO" id="GO:0009249">
    <property type="term" value="P:protein lipoylation"/>
    <property type="evidence" value="ECO:0007669"/>
    <property type="project" value="InterPro"/>
</dbReference>
<comment type="pathway">
    <text evidence="1">Protein modification; protein lipoylation via endogenous pathway; protein N(6)-(lipoyl)lysine from octanoyl-[acyl-carrier-protein]: step 1/2.</text>
</comment>
<feature type="site" description="Lowers pKa of active site Cys" evidence="8">
    <location>
        <position position="150"/>
    </location>
</feature>
<dbReference type="PIRSF" id="PIRSF016262">
    <property type="entry name" value="LPLase"/>
    <property type="match status" value="1"/>
</dbReference>
<evidence type="ECO:0000256" key="2">
    <source>
        <dbReference type="ARBA" id="ARBA00007907"/>
    </source>
</evidence>
<evidence type="ECO:0000256" key="1">
    <source>
        <dbReference type="ARBA" id="ARBA00004821"/>
    </source>
</evidence>
<evidence type="ECO:0000256" key="8">
    <source>
        <dbReference type="PIRSR" id="PIRSR016262-3"/>
    </source>
</evidence>
<organism evidence="10 11">
    <name type="scientific">Acanthamoeba castellanii (strain ATCC 30010 / Neff)</name>
    <dbReference type="NCBI Taxonomy" id="1257118"/>
    <lineage>
        <taxon>Eukaryota</taxon>
        <taxon>Amoebozoa</taxon>
        <taxon>Discosea</taxon>
        <taxon>Longamoebia</taxon>
        <taxon>Centramoebida</taxon>
        <taxon>Acanthamoebidae</taxon>
        <taxon>Acanthamoeba</taxon>
    </lineage>
</organism>